<dbReference type="KEGG" id="amaq:GO499_10660"/>
<evidence type="ECO:0000256" key="5">
    <source>
        <dbReference type="SAM" id="Phobius"/>
    </source>
</evidence>
<evidence type="ECO:0000313" key="8">
    <source>
        <dbReference type="Proteomes" id="UP000464495"/>
    </source>
</evidence>
<dbReference type="Proteomes" id="UP000464495">
    <property type="component" value="Chromosome"/>
</dbReference>
<comment type="subcellular location">
    <subcellularLocation>
        <location evidence="1">Membrane</location>
        <topology evidence="1">Multi-pass membrane protein</topology>
    </subcellularLocation>
</comment>
<feature type="transmembrane region" description="Helical" evidence="5">
    <location>
        <begin position="147"/>
        <end position="167"/>
    </location>
</feature>
<keyword evidence="4 5" id="KW-0472">Membrane</keyword>
<evidence type="ECO:0000259" key="6">
    <source>
        <dbReference type="Pfam" id="PF04932"/>
    </source>
</evidence>
<feature type="transmembrane region" description="Helical" evidence="5">
    <location>
        <begin position="235"/>
        <end position="250"/>
    </location>
</feature>
<feature type="transmembrane region" description="Helical" evidence="5">
    <location>
        <begin position="257"/>
        <end position="274"/>
    </location>
</feature>
<keyword evidence="8" id="KW-1185">Reference proteome</keyword>
<evidence type="ECO:0000256" key="3">
    <source>
        <dbReference type="ARBA" id="ARBA00022989"/>
    </source>
</evidence>
<accession>A0A6P1T1G7</accession>
<feature type="transmembrane region" description="Helical" evidence="5">
    <location>
        <begin position="49"/>
        <end position="71"/>
    </location>
</feature>
<dbReference type="GO" id="GO:0016020">
    <property type="term" value="C:membrane"/>
    <property type="evidence" value="ECO:0007669"/>
    <property type="project" value="UniProtKB-SubCell"/>
</dbReference>
<name>A0A6P1T1G7_9RHOB</name>
<protein>
    <recommendedName>
        <fullName evidence="6">O-antigen ligase-related domain-containing protein</fullName>
    </recommendedName>
</protein>
<dbReference type="PANTHER" id="PTHR37422:SF13">
    <property type="entry name" value="LIPOPOLYSACCHARIDE BIOSYNTHESIS PROTEIN PA4999-RELATED"/>
    <property type="match status" value="1"/>
</dbReference>
<dbReference type="AlphaFoldDB" id="A0A6P1T1G7"/>
<evidence type="ECO:0000256" key="4">
    <source>
        <dbReference type="ARBA" id="ARBA00023136"/>
    </source>
</evidence>
<feature type="transmembrane region" description="Helical" evidence="5">
    <location>
        <begin position="117"/>
        <end position="135"/>
    </location>
</feature>
<dbReference type="InterPro" id="IPR007016">
    <property type="entry name" value="O-antigen_ligase-rel_domated"/>
</dbReference>
<evidence type="ECO:0000256" key="2">
    <source>
        <dbReference type="ARBA" id="ARBA00022692"/>
    </source>
</evidence>
<feature type="transmembrane region" description="Helical" evidence="5">
    <location>
        <begin position="213"/>
        <end position="229"/>
    </location>
</feature>
<feature type="transmembrane region" description="Helical" evidence="5">
    <location>
        <begin position="187"/>
        <end position="204"/>
    </location>
</feature>
<organism evidence="7 8">
    <name type="scientific">Algicella marina</name>
    <dbReference type="NCBI Taxonomy" id="2683284"/>
    <lineage>
        <taxon>Bacteria</taxon>
        <taxon>Pseudomonadati</taxon>
        <taxon>Pseudomonadota</taxon>
        <taxon>Alphaproteobacteria</taxon>
        <taxon>Rhodobacterales</taxon>
        <taxon>Paracoccaceae</taxon>
        <taxon>Algicella</taxon>
    </lineage>
</organism>
<dbReference type="Pfam" id="PF04932">
    <property type="entry name" value="Wzy_C"/>
    <property type="match status" value="1"/>
</dbReference>
<feature type="domain" description="O-antigen ligase-related" evidence="6">
    <location>
        <begin position="219"/>
        <end position="360"/>
    </location>
</feature>
<feature type="transmembrane region" description="Helical" evidence="5">
    <location>
        <begin position="345"/>
        <end position="369"/>
    </location>
</feature>
<reference evidence="7 8" key="1">
    <citation type="submission" date="2019-12" db="EMBL/GenBank/DDBJ databases">
        <title>Complete genome sequence of Algicella marina strain 9Alg 56(T) isolated from the red alga Tichocarpus crinitus.</title>
        <authorList>
            <person name="Kim S.-G."/>
            <person name="Nedashkovskaya O.I."/>
        </authorList>
    </citation>
    <scope>NUCLEOTIDE SEQUENCE [LARGE SCALE GENOMIC DNA]</scope>
    <source>
        <strain evidence="7 8">9Alg 56</strain>
    </source>
</reference>
<proteinExistence type="predicted"/>
<gene>
    <name evidence="7" type="ORF">GO499_10660</name>
</gene>
<sequence length="433" mass="46910">MTDQSAAPERIDGNGTGQPAAPMILPWAYAIIPSLGAVIWLLAGPESSLRVSGMPMEFLPLIYLLAMFTALRSGLSRDNFLRIPSLWDRVPLALFLALSAVTLALVAVDPVHGLAELGTRMLIVITGVFVSYLIWKFGPSFEAAMTWSVFLHVVAHLPFLLIFYILYIGDPALNWKGGPIGYWHVRIWGMFLAAAIAVGVGLTLRNPNRGERIALWSVIAVLIGLLFWSGSRAPILGLGIAGIMTFALFPRRTLPALLPLVLAGGVGIALSFLPEVPNSAYGVLNSLEETVASEDVDGSSGGRVTMWRDALVLVAERPLFGHGFDQYRFVNFGRFEWALQPHNELINFLVQSGVIGSLLIVFVALRFWVKALLRVRRSDSAARIGAFTALNTLIVISFFDGSLYHPQPLTLAALLAALCLHPGADVDSTAKSA</sequence>
<dbReference type="RefSeq" id="WP_161862166.1">
    <property type="nucleotide sequence ID" value="NZ_CP046620.1"/>
</dbReference>
<feature type="transmembrane region" description="Helical" evidence="5">
    <location>
        <begin position="381"/>
        <end position="399"/>
    </location>
</feature>
<keyword evidence="2 5" id="KW-0812">Transmembrane</keyword>
<feature type="transmembrane region" description="Helical" evidence="5">
    <location>
        <begin position="92"/>
        <end position="111"/>
    </location>
</feature>
<keyword evidence="3 5" id="KW-1133">Transmembrane helix</keyword>
<dbReference type="PANTHER" id="PTHR37422">
    <property type="entry name" value="TEICHURONIC ACID BIOSYNTHESIS PROTEIN TUAE"/>
    <property type="match status" value="1"/>
</dbReference>
<evidence type="ECO:0000313" key="7">
    <source>
        <dbReference type="EMBL" id="QHQ35605.1"/>
    </source>
</evidence>
<dbReference type="InterPro" id="IPR051533">
    <property type="entry name" value="WaaL-like"/>
</dbReference>
<feature type="transmembrane region" description="Helical" evidence="5">
    <location>
        <begin position="24"/>
        <end position="43"/>
    </location>
</feature>
<evidence type="ECO:0000256" key="1">
    <source>
        <dbReference type="ARBA" id="ARBA00004141"/>
    </source>
</evidence>
<dbReference type="EMBL" id="CP046620">
    <property type="protein sequence ID" value="QHQ35605.1"/>
    <property type="molecule type" value="Genomic_DNA"/>
</dbReference>